<evidence type="ECO:0000256" key="2">
    <source>
        <dbReference type="SAM" id="Phobius"/>
    </source>
</evidence>
<reference evidence="3" key="2">
    <citation type="submission" date="2020-09" db="EMBL/GenBank/DDBJ databases">
        <authorList>
            <person name="Sun Q."/>
            <person name="Sedlacek I."/>
        </authorList>
    </citation>
    <scope>NUCLEOTIDE SEQUENCE</scope>
    <source>
        <strain evidence="3">CCM 7905</strain>
    </source>
</reference>
<name>A0A917FKW9_9NOCA</name>
<keyword evidence="2" id="KW-1133">Transmembrane helix</keyword>
<feature type="region of interest" description="Disordered" evidence="1">
    <location>
        <begin position="88"/>
        <end position="115"/>
    </location>
</feature>
<sequence>MTPTVDTKTVKTALGFAQEAALTLAKGPAATGFVVTKKGAGALRDRRKARKAAAPQSSRRITPVRALAVVGGVVLVTAGAAVFGRLRGRELPPVADAPPSLGTPSTNGAAVSPTV</sequence>
<organism evidence="3 4">
    <name type="scientific">Rhodococcoides trifolii</name>
    <dbReference type="NCBI Taxonomy" id="908250"/>
    <lineage>
        <taxon>Bacteria</taxon>
        <taxon>Bacillati</taxon>
        <taxon>Actinomycetota</taxon>
        <taxon>Actinomycetes</taxon>
        <taxon>Mycobacteriales</taxon>
        <taxon>Nocardiaceae</taxon>
        <taxon>Rhodococcoides</taxon>
    </lineage>
</organism>
<evidence type="ECO:0000313" key="3">
    <source>
        <dbReference type="EMBL" id="GGF91199.1"/>
    </source>
</evidence>
<gene>
    <name evidence="3" type="ORF">GCM10007304_01430</name>
</gene>
<evidence type="ECO:0000256" key="1">
    <source>
        <dbReference type="SAM" id="MobiDB-lite"/>
    </source>
</evidence>
<feature type="compositionally biased region" description="Polar residues" evidence="1">
    <location>
        <begin position="102"/>
        <end position="115"/>
    </location>
</feature>
<keyword evidence="2" id="KW-0812">Transmembrane</keyword>
<dbReference type="RefSeq" id="WP_188542805.1">
    <property type="nucleotide sequence ID" value="NZ_BMCU01000001.1"/>
</dbReference>
<keyword evidence="4" id="KW-1185">Reference proteome</keyword>
<dbReference type="AlphaFoldDB" id="A0A917FKW9"/>
<proteinExistence type="predicted"/>
<reference evidence="3" key="1">
    <citation type="journal article" date="2014" name="Int. J. Syst. Evol. Microbiol.">
        <title>Complete genome sequence of Corynebacterium casei LMG S-19264T (=DSM 44701T), isolated from a smear-ripened cheese.</title>
        <authorList>
            <consortium name="US DOE Joint Genome Institute (JGI-PGF)"/>
            <person name="Walter F."/>
            <person name="Albersmeier A."/>
            <person name="Kalinowski J."/>
            <person name="Ruckert C."/>
        </authorList>
    </citation>
    <scope>NUCLEOTIDE SEQUENCE</scope>
    <source>
        <strain evidence="3">CCM 7905</strain>
    </source>
</reference>
<evidence type="ECO:0000313" key="4">
    <source>
        <dbReference type="Proteomes" id="UP000654257"/>
    </source>
</evidence>
<feature type="transmembrane region" description="Helical" evidence="2">
    <location>
        <begin position="66"/>
        <end position="86"/>
    </location>
</feature>
<dbReference type="EMBL" id="BMCU01000001">
    <property type="protein sequence ID" value="GGF91199.1"/>
    <property type="molecule type" value="Genomic_DNA"/>
</dbReference>
<comment type="caution">
    <text evidence="3">The sequence shown here is derived from an EMBL/GenBank/DDBJ whole genome shotgun (WGS) entry which is preliminary data.</text>
</comment>
<accession>A0A917FKW9</accession>
<protein>
    <submittedName>
        <fullName evidence="3">Uncharacterized protein</fullName>
    </submittedName>
</protein>
<dbReference type="Proteomes" id="UP000654257">
    <property type="component" value="Unassembled WGS sequence"/>
</dbReference>
<keyword evidence="2" id="KW-0472">Membrane</keyword>